<dbReference type="EMBL" id="JAGFWR010000001">
    <property type="protein sequence ID" value="MBO4159306.1"/>
    <property type="molecule type" value="Genomic_DNA"/>
</dbReference>
<name>A0ABS3V116_9ACTN</name>
<dbReference type="Proteomes" id="UP000671399">
    <property type="component" value="Unassembled WGS sequence"/>
</dbReference>
<evidence type="ECO:0000256" key="1">
    <source>
        <dbReference type="SAM" id="MobiDB-lite"/>
    </source>
</evidence>
<dbReference type="RefSeq" id="WP_208565032.1">
    <property type="nucleotide sequence ID" value="NZ_JAGFWR010000001.1"/>
</dbReference>
<feature type="region of interest" description="Disordered" evidence="1">
    <location>
        <begin position="1"/>
        <end position="42"/>
    </location>
</feature>
<gene>
    <name evidence="2" type="ORF">JQN83_00530</name>
</gene>
<protein>
    <submittedName>
        <fullName evidence="2">Uncharacterized protein</fullName>
    </submittedName>
</protein>
<reference evidence="2 3" key="1">
    <citation type="submission" date="2021-03" db="EMBL/GenBank/DDBJ databases">
        <authorList>
            <person name="Lee D.-H."/>
        </authorList>
    </citation>
    <scope>NUCLEOTIDE SEQUENCE [LARGE SCALE GENOMIC DNA]</scope>
    <source>
        <strain evidence="2 3">MMS20-R2-23</strain>
    </source>
</reference>
<feature type="compositionally biased region" description="Basic and acidic residues" evidence="1">
    <location>
        <begin position="11"/>
        <end position="35"/>
    </location>
</feature>
<comment type="caution">
    <text evidence="2">The sequence shown here is derived from an EMBL/GenBank/DDBJ whole genome shotgun (WGS) entry which is preliminary data.</text>
</comment>
<keyword evidence="3" id="KW-1185">Reference proteome</keyword>
<proteinExistence type="predicted"/>
<accession>A0ABS3V116</accession>
<evidence type="ECO:0000313" key="2">
    <source>
        <dbReference type="EMBL" id="MBO4159306.1"/>
    </source>
</evidence>
<organism evidence="2 3">
    <name type="scientific">Micromonospora antibiotica</name>
    <dbReference type="NCBI Taxonomy" id="2807623"/>
    <lineage>
        <taxon>Bacteria</taxon>
        <taxon>Bacillati</taxon>
        <taxon>Actinomycetota</taxon>
        <taxon>Actinomycetes</taxon>
        <taxon>Micromonosporales</taxon>
        <taxon>Micromonosporaceae</taxon>
        <taxon>Micromonospora</taxon>
    </lineage>
</organism>
<sequence length="63" mass="7318">MGKKYLFSEDSDGRSREVKVDPKHLDRQTRDERAAGRRPTVLDEDERIRYGLIAQQLKGNTSK</sequence>
<evidence type="ECO:0000313" key="3">
    <source>
        <dbReference type="Proteomes" id="UP000671399"/>
    </source>
</evidence>